<dbReference type="EMBL" id="OZ034838">
    <property type="protein sequence ID" value="CAL1679156.1"/>
    <property type="molecule type" value="Genomic_DNA"/>
</dbReference>
<feature type="glycosylation site" description="N-linked (GlcNAc...) asparagine" evidence="18">
    <location>
        <position position="347"/>
    </location>
</feature>
<evidence type="ECO:0000256" key="12">
    <source>
        <dbReference type="ARBA" id="ARBA00023136"/>
    </source>
</evidence>
<evidence type="ECO:0000256" key="5">
    <source>
        <dbReference type="ARBA" id="ARBA00012641"/>
    </source>
</evidence>
<keyword evidence="10" id="KW-1133">Transmembrane helix</keyword>
<dbReference type="Gene3D" id="3.90.550.10">
    <property type="entry name" value="Spore Coat Polysaccharide Biosynthesis Protein SpsA, Chain A"/>
    <property type="match status" value="1"/>
</dbReference>
<keyword evidence="12" id="KW-0472">Membrane</keyword>
<dbReference type="CDD" id="cd00218">
    <property type="entry name" value="GlcAT-I"/>
    <property type="match status" value="1"/>
</dbReference>
<evidence type="ECO:0000256" key="4">
    <source>
        <dbReference type="ARBA" id="ARBA00007706"/>
    </source>
</evidence>
<feature type="binding site" evidence="17">
    <location>
        <position position="243"/>
    </location>
    <ligand>
        <name>Mn(2+)</name>
        <dbReference type="ChEBI" id="CHEBI:29035"/>
    </ligand>
</feature>
<dbReference type="GO" id="GO:0050650">
    <property type="term" value="P:chondroitin sulfate proteoglycan biosynthetic process"/>
    <property type="evidence" value="ECO:0007669"/>
    <property type="project" value="TreeGrafter"/>
</dbReference>
<feature type="active site" description="Proton donor/acceptor" evidence="16">
    <location>
        <position position="326"/>
    </location>
</feature>
<evidence type="ECO:0000256" key="16">
    <source>
        <dbReference type="PIRSR" id="PIRSR605027-1"/>
    </source>
</evidence>
<dbReference type="GO" id="GO:0000139">
    <property type="term" value="C:Golgi membrane"/>
    <property type="evidence" value="ECO:0007669"/>
    <property type="project" value="UniProtKB-SubCell"/>
</dbReference>
<dbReference type="Proteomes" id="UP001497644">
    <property type="component" value="Chromosome 15"/>
</dbReference>
<evidence type="ECO:0000313" key="22">
    <source>
        <dbReference type="Proteomes" id="UP001497644"/>
    </source>
</evidence>
<dbReference type="EC" id="2.4.1.135" evidence="5 19"/>
<dbReference type="SUPFAM" id="SSF53448">
    <property type="entry name" value="Nucleotide-diphospho-sugar transferases"/>
    <property type="match status" value="1"/>
</dbReference>
<name>A0AAV2NJ72_9HYME</name>
<evidence type="ECO:0000256" key="1">
    <source>
        <dbReference type="ARBA" id="ARBA00001936"/>
    </source>
</evidence>
<keyword evidence="6 19" id="KW-0808">Transferase</keyword>
<comment type="subcellular location">
    <subcellularLocation>
        <location evidence="2 19">Golgi apparatus membrane</location>
        <topology evidence="2 19">Single-pass type II membrane protein</topology>
    </subcellularLocation>
</comment>
<keyword evidence="13 18" id="KW-0325">Glycoprotein</keyword>
<reference evidence="21" key="1">
    <citation type="submission" date="2024-04" db="EMBL/GenBank/DDBJ databases">
        <authorList>
            <consortium name="Molecular Ecology Group"/>
        </authorList>
    </citation>
    <scope>NUCLEOTIDE SEQUENCE</scope>
</reference>
<sequence length="385" mass="43146">MKPSMKMGVIALIGICVVFYQYHLSTGVTFDQVTAFNADTSAEDAGDLPIGEEGDNYSKTPRISEDMIRYAVYRVQITNGLSPEISSMLVQELISQLSKNVTAASRNNSKLSPLQSQPTATMVHKTVSPSSPFEESSEETLYIITPTYRRPEQIPELTRMAHTLMLIKNVHWLVIEDATVATKQVTKLLERTGLKFDHLIAPMPEKYKLKKGAKPRGVSNRNRGLQWIRANATRGVFYFADDDNTYDIELFDEIRKTKTVSMFPVGLCTKFGLSSPILKNGKFAGFYDGWVAGRKFPVDMAGFAVNVRFLHQRPNATMPFRAGYEEDGFLKSLAPFEPRDAQLLADNCTKVLAWHTQTKKNEPSAALDMKLYGATNLVKLKQQIV</sequence>
<comment type="pathway">
    <text evidence="3 19">Protein modification; protein glycosylation.</text>
</comment>
<accession>A0AAV2NJ72</accession>
<dbReference type="PANTHER" id="PTHR10896:SF50">
    <property type="entry name" value="GALACTOSYLGALACTOSYLXYLOSYLPROTEIN 3-BETA-GLUCURONOSYLTRANSFERASE P"/>
    <property type="match status" value="1"/>
</dbReference>
<evidence type="ECO:0000256" key="20">
    <source>
        <dbReference type="SAM" id="MobiDB-lite"/>
    </source>
</evidence>
<evidence type="ECO:0000256" key="3">
    <source>
        <dbReference type="ARBA" id="ARBA00004922"/>
    </source>
</evidence>
<dbReference type="GO" id="GO:0046872">
    <property type="term" value="F:metal ion binding"/>
    <property type="evidence" value="ECO:0007669"/>
    <property type="project" value="UniProtKB-KW"/>
</dbReference>
<dbReference type="InterPro" id="IPR005027">
    <property type="entry name" value="Glyco_trans_43"/>
</dbReference>
<evidence type="ECO:0000256" key="14">
    <source>
        <dbReference type="ARBA" id="ARBA00023211"/>
    </source>
</evidence>
<evidence type="ECO:0000256" key="18">
    <source>
        <dbReference type="PIRSR" id="PIRSR605027-6"/>
    </source>
</evidence>
<comment type="similarity">
    <text evidence="4 19">Belongs to the glycosyltransferase 43 family.</text>
</comment>
<evidence type="ECO:0000256" key="9">
    <source>
        <dbReference type="ARBA" id="ARBA00022968"/>
    </source>
</evidence>
<dbReference type="PANTHER" id="PTHR10896">
    <property type="entry name" value="GALACTOSYLGALACTOSYLXYLOSYLPROTEIN 3-BETA-GLUCURONOSYLTRANSFERASE BETA-1,3-GLUCURONYLTRANSFERASE"/>
    <property type="match status" value="1"/>
</dbReference>
<protein>
    <recommendedName>
        <fullName evidence="5 19">Galactosylgalactosylxylosylprotein 3-beta-glucuronosyltransferase</fullName>
        <ecNumber evidence="5 19">2.4.1.135</ecNumber>
    </recommendedName>
</protein>
<evidence type="ECO:0000256" key="17">
    <source>
        <dbReference type="PIRSR" id="PIRSR605027-3"/>
    </source>
</evidence>
<feature type="region of interest" description="Disordered" evidence="20">
    <location>
        <begin position="106"/>
        <end position="133"/>
    </location>
</feature>
<gene>
    <name evidence="21" type="ORF">LPLAT_LOCUS4885</name>
</gene>
<evidence type="ECO:0000256" key="13">
    <source>
        <dbReference type="ARBA" id="ARBA00023180"/>
    </source>
</evidence>
<feature type="compositionally biased region" description="Polar residues" evidence="20">
    <location>
        <begin position="106"/>
        <end position="120"/>
    </location>
</feature>
<proteinExistence type="inferred from homology"/>
<keyword evidence="14 17" id="KW-0464">Manganese</keyword>
<dbReference type="InterPro" id="IPR029044">
    <property type="entry name" value="Nucleotide-diphossugar_trans"/>
</dbReference>
<dbReference type="FunFam" id="3.90.550.10:FF:000044">
    <property type="entry name" value="Galactosylgalactosylxylosylprotein 3-beta-glucuronosyltransferase"/>
    <property type="match status" value="1"/>
</dbReference>
<comment type="cofactor">
    <cofactor evidence="1 17 19">
        <name>Mn(2+)</name>
        <dbReference type="ChEBI" id="CHEBI:29035"/>
    </cofactor>
</comment>
<evidence type="ECO:0000256" key="8">
    <source>
        <dbReference type="ARBA" id="ARBA00022723"/>
    </source>
</evidence>
<evidence type="ECO:0000256" key="2">
    <source>
        <dbReference type="ARBA" id="ARBA00004323"/>
    </source>
</evidence>
<keyword evidence="22" id="KW-1185">Reference proteome</keyword>
<dbReference type="AlphaFoldDB" id="A0AAV2NJ72"/>
<evidence type="ECO:0000313" key="21">
    <source>
        <dbReference type="EMBL" id="CAL1679156.1"/>
    </source>
</evidence>
<evidence type="ECO:0000256" key="7">
    <source>
        <dbReference type="ARBA" id="ARBA00022692"/>
    </source>
</evidence>
<organism evidence="21 22">
    <name type="scientific">Lasius platythorax</name>
    <dbReference type="NCBI Taxonomy" id="488582"/>
    <lineage>
        <taxon>Eukaryota</taxon>
        <taxon>Metazoa</taxon>
        <taxon>Ecdysozoa</taxon>
        <taxon>Arthropoda</taxon>
        <taxon>Hexapoda</taxon>
        <taxon>Insecta</taxon>
        <taxon>Pterygota</taxon>
        <taxon>Neoptera</taxon>
        <taxon>Endopterygota</taxon>
        <taxon>Hymenoptera</taxon>
        <taxon>Apocrita</taxon>
        <taxon>Aculeata</taxon>
        <taxon>Formicoidea</taxon>
        <taxon>Formicidae</taxon>
        <taxon>Formicinae</taxon>
        <taxon>Lasius</taxon>
        <taxon>Lasius</taxon>
    </lineage>
</organism>
<keyword evidence="11 19" id="KW-0333">Golgi apparatus</keyword>
<evidence type="ECO:0000256" key="19">
    <source>
        <dbReference type="RuleBase" id="RU363127"/>
    </source>
</evidence>
<keyword evidence="7" id="KW-0812">Transmembrane</keyword>
<dbReference type="GO" id="GO:0015018">
    <property type="term" value="F:galactosylgalactosylxylosylprotein 3-beta-glucuronosyltransferase activity"/>
    <property type="evidence" value="ECO:0007669"/>
    <property type="project" value="UniProtKB-UniRule"/>
</dbReference>
<evidence type="ECO:0000256" key="10">
    <source>
        <dbReference type="ARBA" id="ARBA00022989"/>
    </source>
</evidence>
<evidence type="ECO:0000256" key="11">
    <source>
        <dbReference type="ARBA" id="ARBA00023034"/>
    </source>
</evidence>
<dbReference type="Pfam" id="PF03360">
    <property type="entry name" value="Glyco_transf_43"/>
    <property type="match status" value="1"/>
</dbReference>
<evidence type="ECO:0000256" key="15">
    <source>
        <dbReference type="ARBA" id="ARBA00047979"/>
    </source>
</evidence>
<dbReference type="GO" id="GO:0005975">
    <property type="term" value="P:carbohydrate metabolic process"/>
    <property type="evidence" value="ECO:0007669"/>
    <property type="project" value="TreeGrafter"/>
</dbReference>
<keyword evidence="9 19" id="KW-0735">Signal-anchor</keyword>
<keyword evidence="8 17" id="KW-0479">Metal-binding</keyword>
<comment type="catalytic activity">
    <reaction evidence="15 19">
        <text>3-O-(beta-D-galactosyl-(1-&gt;3)-beta-D-galactosyl-(1-&gt;4)-beta-D-xylosyl)-L-seryl-[protein] + UDP-alpha-D-glucuronate = 3-O-(beta-D-GlcA-(1-&gt;3)-beta-D-Gal-(1-&gt;3)-beta-D-Gal-(1-&gt;4)-beta-D-Xyl)-L-seryl-[protein] + UDP + H(+)</text>
        <dbReference type="Rhea" id="RHEA:24168"/>
        <dbReference type="Rhea" id="RHEA-COMP:12571"/>
        <dbReference type="Rhea" id="RHEA-COMP:12573"/>
        <dbReference type="ChEBI" id="CHEBI:15378"/>
        <dbReference type="ChEBI" id="CHEBI:58052"/>
        <dbReference type="ChEBI" id="CHEBI:58223"/>
        <dbReference type="ChEBI" id="CHEBI:132090"/>
        <dbReference type="ChEBI" id="CHEBI:132093"/>
        <dbReference type="EC" id="2.4.1.135"/>
    </reaction>
</comment>
<evidence type="ECO:0000256" key="6">
    <source>
        <dbReference type="ARBA" id="ARBA00022679"/>
    </source>
</evidence>